<dbReference type="PANTHER" id="PTHR11795">
    <property type="entry name" value="BRANCHED-CHAIN AMINO ACID TRANSPORT SYSTEM PERMEASE PROTEIN LIVH"/>
    <property type="match status" value="1"/>
</dbReference>
<feature type="transmembrane region" description="Helical" evidence="9">
    <location>
        <begin position="187"/>
        <end position="210"/>
    </location>
</feature>
<feature type="transmembrane region" description="Helical" evidence="9">
    <location>
        <begin position="222"/>
        <end position="247"/>
    </location>
</feature>
<dbReference type="Proteomes" id="UP000326202">
    <property type="component" value="Chromosome"/>
</dbReference>
<keyword evidence="4 9" id="KW-0812">Transmembrane</keyword>
<accession>A0A5J6MP27</accession>
<keyword evidence="6 9" id="KW-1133">Transmembrane helix</keyword>
<keyword evidence="7 9" id="KW-0472">Membrane</keyword>
<evidence type="ECO:0000256" key="7">
    <source>
        <dbReference type="ARBA" id="ARBA00023136"/>
    </source>
</evidence>
<sequence length="285" mass="30134">MEPVVIQLLNGLSIASILIMVSLGLAVIFGMLGIINLAHGEFFMLGAYCVATATAWGLSPWWGIAAAPVVVGLVGMAAQQTIIKPLYRRPLDTLLATWGLSIVIRQVVRLIYGSGQMMAGSLITGSTSLFGFSYPTYRLFIILVTVAIVALTFLLYFRSDFGLRIRMVIANRSMAGALGVNTQSTDLWAFTIAAAMVGFAGAIMSPLIVINPDMGLTYLSRAFIVVIIGGIGHLYGVIAGGVAIGGAEAALSFYLRPVVAQILVVFIAVVLIRIRPQGLTGGPRG</sequence>
<dbReference type="EMBL" id="CP042906">
    <property type="protein sequence ID" value="QEX19089.1"/>
    <property type="molecule type" value="Genomic_DNA"/>
</dbReference>
<evidence type="ECO:0000256" key="8">
    <source>
        <dbReference type="ARBA" id="ARBA00037998"/>
    </source>
</evidence>
<evidence type="ECO:0000256" key="4">
    <source>
        <dbReference type="ARBA" id="ARBA00022692"/>
    </source>
</evidence>
<keyword evidence="5" id="KW-0029">Amino-acid transport</keyword>
<dbReference type="RefSeq" id="WP_151179181.1">
    <property type="nucleotide sequence ID" value="NZ_CP042906.1"/>
</dbReference>
<evidence type="ECO:0000256" key="3">
    <source>
        <dbReference type="ARBA" id="ARBA00022475"/>
    </source>
</evidence>
<comment type="similarity">
    <text evidence="8">Belongs to the binding-protein-dependent transport system permease family. LivHM subfamily.</text>
</comment>
<name>A0A5J6MP27_9PROT</name>
<feature type="transmembrane region" description="Helical" evidence="9">
    <location>
        <begin position="12"/>
        <end position="35"/>
    </location>
</feature>
<comment type="subcellular location">
    <subcellularLocation>
        <location evidence="1">Cell membrane</location>
        <topology evidence="1">Multi-pass membrane protein</topology>
    </subcellularLocation>
</comment>
<gene>
    <name evidence="10" type="ORF">FRZ44_44010</name>
</gene>
<feature type="transmembrane region" description="Helical" evidence="9">
    <location>
        <begin position="95"/>
        <end position="112"/>
    </location>
</feature>
<dbReference type="OrthoDB" id="9807115at2"/>
<evidence type="ECO:0000256" key="9">
    <source>
        <dbReference type="SAM" id="Phobius"/>
    </source>
</evidence>
<keyword evidence="3" id="KW-1003">Cell membrane</keyword>
<feature type="transmembrane region" description="Helical" evidence="9">
    <location>
        <begin position="137"/>
        <end position="156"/>
    </location>
</feature>
<dbReference type="GO" id="GO:0005886">
    <property type="term" value="C:plasma membrane"/>
    <property type="evidence" value="ECO:0007669"/>
    <property type="project" value="UniProtKB-SubCell"/>
</dbReference>
<protein>
    <submittedName>
        <fullName evidence="10">Branched-chain amino acid ABC transporter permease</fullName>
    </submittedName>
</protein>
<organism evidence="10 11">
    <name type="scientific">Hypericibacter terrae</name>
    <dbReference type="NCBI Taxonomy" id="2602015"/>
    <lineage>
        <taxon>Bacteria</taxon>
        <taxon>Pseudomonadati</taxon>
        <taxon>Pseudomonadota</taxon>
        <taxon>Alphaproteobacteria</taxon>
        <taxon>Rhodospirillales</taxon>
        <taxon>Dongiaceae</taxon>
        <taxon>Hypericibacter</taxon>
    </lineage>
</organism>
<evidence type="ECO:0000256" key="5">
    <source>
        <dbReference type="ARBA" id="ARBA00022970"/>
    </source>
</evidence>
<dbReference type="InterPro" id="IPR001851">
    <property type="entry name" value="ABC_transp_permease"/>
</dbReference>
<dbReference type="CDD" id="cd06582">
    <property type="entry name" value="TM_PBP1_LivH_like"/>
    <property type="match status" value="1"/>
</dbReference>
<reference evidence="10 11" key="1">
    <citation type="submission" date="2019-08" db="EMBL/GenBank/DDBJ databases">
        <title>Hyperibacter terrae gen. nov., sp. nov. and Hyperibacter viscosus sp. nov., two new members in the family Rhodospirillaceae isolated from the rhizosphere of Hypericum perforatum.</title>
        <authorList>
            <person name="Noviana Z."/>
        </authorList>
    </citation>
    <scope>NUCLEOTIDE SEQUENCE [LARGE SCALE GENOMIC DNA]</scope>
    <source>
        <strain evidence="10 11">R5913</strain>
    </source>
</reference>
<dbReference type="GO" id="GO:0006865">
    <property type="term" value="P:amino acid transport"/>
    <property type="evidence" value="ECO:0007669"/>
    <property type="project" value="UniProtKB-KW"/>
</dbReference>
<dbReference type="AlphaFoldDB" id="A0A5J6MP27"/>
<feature type="transmembrane region" description="Helical" evidence="9">
    <location>
        <begin position="253"/>
        <end position="274"/>
    </location>
</feature>
<dbReference type="PANTHER" id="PTHR11795:SF447">
    <property type="entry name" value="ABC TRANSPORTER PERMEASE PROTEIN"/>
    <property type="match status" value="1"/>
</dbReference>
<keyword evidence="11" id="KW-1185">Reference proteome</keyword>
<dbReference type="GO" id="GO:0022857">
    <property type="term" value="F:transmembrane transporter activity"/>
    <property type="evidence" value="ECO:0007669"/>
    <property type="project" value="InterPro"/>
</dbReference>
<dbReference type="Pfam" id="PF02653">
    <property type="entry name" value="BPD_transp_2"/>
    <property type="match status" value="1"/>
</dbReference>
<evidence type="ECO:0000256" key="2">
    <source>
        <dbReference type="ARBA" id="ARBA00022448"/>
    </source>
</evidence>
<dbReference type="KEGG" id="htq:FRZ44_44010"/>
<evidence type="ECO:0000256" key="1">
    <source>
        <dbReference type="ARBA" id="ARBA00004651"/>
    </source>
</evidence>
<evidence type="ECO:0000256" key="6">
    <source>
        <dbReference type="ARBA" id="ARBA00022989"/>
    </source>
</evidence>
<evidence type="ECO:0000313" key="11">
    <source>
        <dbReference type="Proteomes" id="UP000326202"/>
    </source>
</evidence>
<keyword evidence="2" id="KW-0813">Transport</keyword>
<proteinExistence type="inferred from homology"/>
<feature type="transmembrane region" description="Helical" evidence="9">
    <location>
        <begin position="64"/>
        <end position="83"/>
    </location>
</feature>
<dbReference type="InterPro" id="IPR052157">
    <property type="entry name" value="BCAA_transport_permease"/>
</dbReference>
<evidence type="ECO:0000313" key="10">
    <source>
        <dbReference type="EMBL" id="QEX19089.1"/>
    </source>
</evidence>